<dbReference type="AlphaFoldDB" id="A0A5U4SBW2"/>
<dbReference type="Pfam" id="PF00753">
    <property type="entry name" value="Lactamase_B"/>
    <property type="match status" value="1"/>
</dbReference>
<comment type="caution">
    <text evidence="2">The sequence shown here is derived from an EMBL/GenBank/DDBJ whole genome shotgun (WGS) entry which is preliminary data.</text>
</comment>
<reference evidence="2" key="1">
    <citation type="submission" date="2018-07" db="EMBL/GenBank/DDBJ databases">
        <authorList>
            <consortium name="GenomeTrakr network: Whole genome sequencing for foodborne pathogen traceback"/>
        </authorList>
    </citation>
    <scope>NUCLEOTIDE SEQUENCE</scope>
    <source>
        <strain evidence="2">CFSAN046216</strain>
    </source>
</reference>
<gene>
    <name evidence="2" type="ORF">A0212_13860</name>
</gene>
<sequence length="349" mass="38629">MSVTVKFLKAFHGDCIFITISSESAEERILIDGGPAATFSSGAQGELRNLLLELEEQNKTIDLVILTHIDDDHIGGLIKAFEAEDGITKLAKKVLFNSGRLIHNYFNVKHAPEKDIVGNFNQSQNTSVDQGNTLEKLLGNKGVWHDSVISQGDEYSLNHCKLHFLSPNEKELEKLLGKWESEQLSPFTSASKTDWKLGYDELLSQDEFSEDGSKTNGSSLSFILKVNEKNYLFLGDSHPSTVVEGLMNYGCQPGNPLQVEMCKVSHHGSKGNTNLELLSLIDCPKYIISTDGSRHGLPNKVTLARIHQMKPNAEILFNYAAVITDVYSTDEITQLDNKLIGLSGDIRFA</sequence>
<organism evidence="2">
    <name type="scientific">Salmonella enterica</name>
    <name type="common">Salmonella choleraesuis</name>
    <dbReference type="NCBI Taxonomy" id="28901"/>
    <lineage>
        <taxon>Bacteria</taxon>
        <taxon>Pseudomonadati</taxon>
        <taxon>Pseudomonadota</taxon>
        <taxon>Gammaproteobacteria</taxon>
        <taxon>Enterobacterales</taxon>
        <taxon>Enterobacteriaceae</taxon>
        <taxon>Salmonella</taxon>
    </lineage>
</organism>
<proteinExistence type="predicted"/>
<dbReference type="EMBL" id="AAGOCO010000009">
    <property type="protein sequence ID" value="EBQ1674786.1"/>
    <property type="molecule type" value="Genomic_DNA"/>
</dbReference>
<evidence type="ECO:0000259" key="1">
    <source>
        <dbReference type="Pfam" id="PF00753"/>
    </source>
</evidence>
<dbReference type="PANTHER" id="PTHR30619:SF1">
    <property type="entry name" value="RECOMBINATION PROTEIN 2"/>
    <property type="match status" value="1"/>
</dbReference>
<dbReference type="Gene3D" id="3.60.15.10">
    <property type="entry name" value="Ribonuclease Z/Hydroxyacylglutathione hydrolase-like"/>
    <property type="match status" value="1"/>
</dbReference>
<evidence type="ECO:0000313" key="2">
    <source>
        <dbReference type="EMBL" id="EBQ1674786.1"/>
    </source>
</evidence>
<dbReference type="InterPro" id="IPR052159">
    <property type="entry name" value="Competence_DNA_uptake"/>
</dbReference>
<dbReference type="SUPFAM" id="SSF56281">
    <property type="entry name" value="Metallo-hydrolase/oxidoreductase"/>
    <property type="match status" value="1"/>
</dbReference>
<dbReference type="InterPro" id="IPR036866">
    <property type="entry name" value="RibonucZ/Hydroxyglut_hydro"/>
</dbReference>
<accession>A0A5U4SBW2</accession>
<name>A0A5U4SBW2_SALER</name>
<dbReference type="GO" id="GO:0016787">
    <property type="term" value="F:hydrolase activity"/>
    <property type="evidence" value="ECO:0007669"/>
    <property type="project" value="UniProtKB-KW"/>
</dbReference>
<protein>
    <submittedName>
        <fullName evidence="2">MBL fold metallo-hydrolase</fullName>
    </submittedName>
</protein>
<dbReference type="PANTHER" id="PTHR30619">
    <property type="entry name" value="DNA INTERNALIZATION/COMPETENCE PROTEIN COMEC/REC2"/>
    <property type="match status" value="1"/>
</dbReference>
<feature type="domain" description="Metallo-beta-lactamase" evidence="1">
    <location>
        <begin position="12"/>
        <end position="289"/>
    </location>
</feature>
<keyword evidence="2" id="KW-0378">Hydrolase</keyword>
<dbReference type="InterPro" id="IPR001279">
    <property type="entry name" value="Metallo-B-lactamas"/>
</dbReference>